<dbReference type="Pfam" id="PF00109">
    <property type="entry name" value="ketoacyl-synt"/>
    <property type="match status" value="1"/>
</dbReference>
<dbReference type="GeneID" id="28861262"/>
<dbReference type="PANTHER" id="PTHR43775">
    <property type="entry name" value="FATTY ACID SYNTHASE"/>
    <property type="match status" value="1"/>
</dbReference>
<keyword evidence="3" id="KW-0808">Transferase</keyword>
<organism evidence="5 6">
    <name type="scientific">Colletotrichum higginsianum (strain IMI 349063)</name>
    <name type="common">Crucifer anthracnose fungus</name>
    <dbReference type="NCBI Taxonomy" id="759273"/>
    <lineage>
        <taxon>Eukaryota</taxon>
        <taxon>Fungi</taxon>
        <taxon>Dikarya</taxon>
        <taxon>Ascomycota</taxon>
        <taxon>Pezizomycotina</taxon>
        <taxon>Sordariomycetes</taxon>
        <taxon>Hypocreomycetidae</taxon>
        <taxon>Glomerellales</taxon>
        <taxon>Glomerellaceae</taxon>
        <taxon>Colletotrichum</taxon>
        <taxon>Colletotrichum destructivum species complex</taxon>
    </lineage>
</organism>
<proteinExistence type="inferred from homology"/>
<keyword evidence="2" id="KW-0597">Phosphoprotein</keyword>
<dbReference type="InterPro" id="IPR050091">
    <property type="entry name" value="PKS_NRPS_Biosynth_Enz"/>
</dbReference>
<dbReference type="KEGG" id="chig:CH63R_02180"/>
<evidence type="ECO:0000256" key="1">
    <source>
        <dbReference type="ARBA" id="ARBA00022450"/>
    </source>
</evidence>
<evidence type="ECO:0000256" key="3">
    <source>
        <dbReference type="RuleBase" id="RU003694"/>
    </source>
</evidence>
<dbReference type="InterPro" id="IPR020841">
    <property type="entry name" value="PKS_Beta-ketoAc_synthase_dom"/>
</dbReference>
<dbReference type="InterPro" id="IPR016039">
    <property type="entry name" value="Thiolase-like"/>
</dbReference>
<accession>A0A1B7YNE4</accession>
<dbReference type="AlphaFoldDB" id="A0A1B7YNE4"/>
<dbReference type="GO" id="GO:0044550">
    <property type="term" value="P:secondary metabolite biosynthetic process"/>
    <property type="evidence" value="ECO:0007669"/>
    <property type="project" value="TreeGrafter"/>
</dbReference>
<dbReference type="EMBL" id="LTAN01000002">
    <property type="protein sequence ID" value="OBR13454.1"/>
    <property type="molecule type" value="Genomic_DNA"/>
</dbReference>
<keyword evidence="6" id="KW-1185">Reference proteome</keyword>
<dbReference type="PANTHER" id="PTHR43775:SF29">
    <property type="entry name" value="ASPERFURANONE POLYKETIDE SYNTHASE AFOG-RELATED"/>
    <property type="match status" value="1"/>
</dbReference>
<dbReference type="RefSeq" id="XP_018161971.1">
    <property type="nucleotide sequence ID" value="XM_018297155.1"/>
</dbReference>
<dbReference type="Gene3D" id="3.40.47.10">
    <property type="match status" value="3"/>
</dbReference>
<comment type="similarity">
    <text evidence="3">Belongs to the thiolase-like superfamily. Beta-ketoacyl-ACP synthases family.</text>
</comment>
<feature type="domain" description="Ketosynthase family 3 (KS3)" evidence="4">
    <location>
        <begin position="15"/>
        <end position="372"/>
    </location>
</feature>
<evidence type="ECO:0000256" key="2">
    <source>
        <dbReference type="ARBA" id="ARBA00022553"/>
    </source>
</evidence>
<dbReference type="GO" id="GO:0006633">
    <property type="term" value="P:fatty acid biosynthetic process"/>
    <property type="evidence" value="ECO:0007669"/>
    <property type="project" value="TreeGrafter"/>
</dbReference>
<dbReference type="SMART" id="SM00825">
    <property type="entry name" value="PKS_KS"/>
    <property type="match status" value="1"/>
</dbReference>
<dbReference type="Proteomes" id="UP000092177">
    <property type="component" value="Chromosome 2"/>
</dbReference>
<dbReference type="GO" id="GO:0004312">
    <property type="term" value="F:fatty acid synthase activity"/>
    <property type="evidence" value="ECO:0007669"/>
    <property type="project" value="TreeGrafter"/>
</dbReference>
<dbReference type="InterPro" id="IPR014030">
    <property type="entry name" value="Ketoacyl_synth_N"/>
</dbReference>
<gene>
    <name evidence="5" type="ORF">CH63R_02180</name>
</gene>
<evidence type="ECO:0000259" key="4">
    <source>
        <dbReference type="PROSITE" id="PS52004"/>
    </source>
</evidence>
<dbReference type="SUPFAM" id="SSF53901">
    <property type="entry name" value="Thiolase-like"/>
    <property type="match status" value="1"/>
</dbReference>
<name>A0A1B7YNE4_COLHI</name>
<dbReference type="PROSITE" id="PS52004">
    <property type="entry name" value="KS3_2"/>
    <property type="match status" value="1"/>
</dbReference>
<dbReference type="InterPro" id="IPR014031">
    <property type="entry name" value="Ketoacyl_synth_C"/>
</dbReference>
<reference evidence="6" key="1">
    <citation type="journal article" date="2017" name="BMC Genomics">
        <title>Gapless genome assembly of Colletotrichum higginsianum reveals chromosome structure and association of transposable elements with secondary metabolite gene clusters.</title>
        <authorList>
            <person name="Dallery J.-F."/>
            <person name="Lapalu N."/>
            <person name="Zampounis A."/>
            <person name="Pigne S."/>
            <person name="Luyten I."/>
            <person name="Amselem J."/>
            <person name="Wittenberg A.H.J."/>
            <person name="Zhou S."/>
            <person name="de Queiroz M.V."/>
            <person name="Robin G.P."/>
            <person name="Auger A."/>
            <person name="Hainaut M."/>
            <person name="Henrissat B."/>
            <person name="Kim K.-T."/>
            <person name="Lee Y.-H."/>
            <person name="Lespinet O."/>
            <person name="Schwartz D.C."/>
            <person name="Thon M.R."/>
            <person name="O'Connell R.J."/>
        </authorList>
    </citation>
    <scope>NUCLEOTIDE SEQUENCE [LARGE SCALE GENOMIC DNA]</scope>
    <source>
        <strain evidence="6">IMI 349063</strain>
    </source>
</reference>
<dbReference type="VEuPathDB" id="FungiDB:CH63R_02180"/>
<dbReference type="Pfam" id="PF16197">
    <property type="entry name" value="KAsynt_C_assoc"/>
    <property type="match status" value="1"/>
</dbReference>
<comment type="caution">
    <text evidence="5">The sequence shown here is derived from an EMBL/GenBank/DDBJ whole genome shotgun (WGS) entry which is preliminary data.</text>
</comment>
<dbReference type="InterPro" id="IPR032821">
    <property type="entry name" value="PKS_assoc"/>
</dbReference>
<evidence type="ECO:0000313" key="6">
    <source>
        <dbReference type="Proteomes" id="UP000092177"/>
    </source>
</evidence>
<dbReference type="CDD" id="cd00833">
    <property type="entry name" value="PKS"/>
    <property type="match status" value="1"/>
</dbReference>
<sequence>MGSLADRGQVCCDPTTPVAIVGMGLRGPGEANNLAGFFKLLSEAQETRTAGQNGRWNHDAFYHPDAARKGSSNVKAGHYIIDDLSLFDASLFRMTESEAAADYTDLLQRDPDSMPYYQATSSGYSRAIISNRLSHFFDLRGPSVTVDTACYGGLAALHLACQSIRSGETTQAIFGGSSLILHPHQFDSLSAMRPDGRSYSFDDRAEGYARGEGDGGTPGISFPSRNAQVSLIKETYARAGLDPKDTSYVEAHGTGTGAGDPIETSAIAEAMTQSRDLDAEPLWIGSVKANIGHLKAASGIASVVKCVLMLENKVIFPNRNLANVNPRVDLEGWRLKIPISFQPWTIKAGGVHRVSVNSFGFGGTNVHAILERAEEFLANSHDGAIGDKHISSMGSRCSISHGLAHEGNGLQRALPTALQPGGADLH</sequence>
<protein>
    <submittedName>
        <fullName evidence="5">PKSN polyketide synthase for alternapyrone biosynthesis protein</fullName>
    </submittedName>
</protein>
<evidence type="ECO:0000313" key="5">
    <source>
        <dbReference type="EMBL" id="OBR13454.1"/>
    </source>
</evidence>
<keyword evidence="1" id="KW-0596">Phosphopantetheine</keyword>
<dbReference type="Pfam" id="PF02801">
    <property type="entry name" value="Ketoacyl-synt_C"/>
    <property type="match status" value="1"/>
</dbReference>